<evidence type="ECO:0000313" key="1">
    <source>
        <dbReference type="EMBL" id="ESA07546.1"/>
    </source>
</evidence>
<name>U9TW14_RHIID</name>
<proteinExistence type="predicted"/>
<gene>
    <name evidence="1" type="ORF">GLOINDRAFT_32739</name>
</gene>
<dbReference type="HOGENOM" id="CLU_1441750_0_0_1"/>
<protein>
    <submittedName>
        <fullName evidence="1">Uncharacterized protein</fullName>
    </submittedName>
</protein>
<dbReference type="EMBL" id="KI290195">
    <property type="protein sequence ID" value="ESA07546.1"/>
    <property type="molecule type" value="Genomic_DNA"/>
</dbReference>
<organism evidence="1">
    <name type="scientific">Rhizophagus irregularis (strain DAOM 181602 / DAOM 197198 / MUCL 43194)</name>
    <name type="common">Arbuscular mycorrhizal fungus</name>
    <name type="synonym">Glomus intraradices</name>
    <dbReference type="NCBI Taxonomy" id="747089"/>
    <lineage>
        <taxon>Eukaryota</taxon>
        <taxon>Fungi</taxon>
        <taxon>Fungi incertae sedis</taxon>
        <taxon>Mucoromycota</taxon>
        <taxon>Glomeromycotina</taxon>
        <taxon>Glomeromycetes</taxon>
        <taxon>Glomerales</taxon>
        <taxon>Glomeraceae</taxon>
        <taxon>Rhizophagus</taxon>
    </lineage>
</organism>
<accession>U9TW14</accession>
<dbReference type="Gene3D" id="3.80.10.10">
    <property type="entry name" value="Ribonuclease Inhibitor"/>
    <property type="match status" value="1"/>
</dbReference>
<sequence length="188" mass="21828">MSLYLDKCVISNNRDKKINPKFILNAYNPKQIGSCNKRGSNFPLPSQLPQMKKSLSKLEKFNLNTCIQPRFIQELDNICKNILSIGIYCGCCDEHYLAEFIKNQMNLREIYVMSMNNFHLIKISEAIKIKLEQLTSLTISTGQISLNIFNNKRCDQLIELSIYNFCDQLADIDEWNNFFVIILLDSKI</sequence>
<dbReference type="InterPro" id="IPR032675">
    <property type="entry name" value="LRR_dom_sf"/>
</dbReference>
<dbReference type="AlphaFoldDB" id="U9TW14"/>
<reference evidence="1" key="1">
    <citation type="submission" date="2013-07" db="EMBL/GenBank/DDBJ databases">
        <title>The genome of an arbuscular mycorrhizal fungus provides insights into the evolution of the oldest plant symbiosis.</title>
        <authorList>
            <consortium name="DOE Joint Genome Institute"/>
            <person name="Tisserant E."/>
            <person name="Malbreil M."/>
            <person name="Kuo A."/>
            <person name="Kohler A."/>
            <person name="Symeonidi A."/>
            <person name="Balestrini R."/>
            <person name="Charron P."/>
            <person name="Duensing N."/>
            <person name="Frei-dit-Frey N."/>
            <person name="Gianinazzi-Pearson V."/>
            <person name="Gilbert B."/>
            <person name="Handa Y."/>
            <person name="Hijri M."/>
            <person name="Kaul R."/>
            <person name="Kawaguchi M."/>
            <person name="Krajinski F."/>
            <person name="Lammers P."/>
            <person name="Lapierre D."/>
            <person name="Masclaux F.G."/>
            <person name="Murat C."/>
            <person name="Morin E."/>
            <person name="Ndikumana S."/>
            <person name="Pagni M."/>
            <person name="Petitpierre D."/>
            <person name="Requena N."/>
            <person name="Rosikiewicz P."/>
            <person name="Riley R."/>
            <person name="Saito K."/>
            <person name="San Clemente H."/>
            <person name="Shapiro H."/>
            <person name="van Tuinen D."/>
            <person name="Becard G."/>
            <person name="Bonfante P."/>
            <person name="Paszkowski U."/>
            <person name="Shachar-Hill Y."/>
            <person name="Young J.P."/>
            <person name="Sanders I.R."/>
            <person name="Henrissat B."/>
            <person name="Rensing S.A."/>
            <person name="Grigoriev I.V."/>
            <person name="Corradi N."/>
            <person name="Roux C."/>
            <person name="Martin F."/>
        </authorList>
    </citation>
    <scope>NUCLEOTIDE SEQUENCE</scope>
    <source>
        <strain evidence="1">DAOM 197198</strain>
    </source>
</reference>